<dbReference type="Gene3D" id="1.10.260.40">
    <property type="entry name" value="lambda repressor-like DNA-binding domains"/>
    <property type="match status" value="1"/>
</dbReference>
<protein>
    <submittedName>
        <fullName evidence="2">Helix-turn-helix transcriptional regulator</fullName>
    </submittedName>
</protein>
<name>A0AAW8CJ00_9PAST</name>
<accession>A0AAW8CJ00</accession>
<dbReference type="Proteomes" id="UP001226020">
    <property type="component" value="Unassembled WGS sequence"/>
</dbReference>
<dbReference type="Pfam" id="PF01381">
    <property type="entry name" value="HTH_3"/>
    <property type="match status" value="1"/>
</dbReference>
<dbReference type="GO" id="GO:0003677">
    <property type="term" value="F:DNA binding"/>
    <property type="evidence" value="ECO:0007669"/>
    <property type="project" value="InterPro"/>
</dbReference>
<gene>
    <name evidence="2" type="ORF">QJU57_09885</name>
</gene>
<dbReference type="AlphaFoldDB" id="A0AAW8CJ00"/>
<dbReference type="CDD" id="cd00093">
    <property type="entry name" value="HTH_XRE"/>
    <property type="match status" value="1"/>
</dbReference>
<evidence type="ECO:0000313" key="2">
    <source>
        <dbReference type="EMBL" id="MDP8149376.1"/>
    </source>
</evidence>
<sequence length="102" mass="11831">MDNLLTQIKNRRLQLNLRQKDMLLRAGMTRQQYQRLESKGNPRLDTLELIAEGLECELMLISNEKLPLVKAILNNEADIPSSQQKMDDVINNPWKNLLGEDE</sequence>
<reference evidence="2 3" key="1">
    <citation type="journal article" date="2023" name="Front. Microbiol.">
        <title>Phylogeography and host specificity of Pasteurellaceae pathogenic to sea-farmed fish in the north-east Atlantic.</title>
        <authorList>
            <person name="Gulla S."/>
            <person name="Colquhoun D.J."/>
            <person name="Olsen A.B."/>
            <person name="Spilsberg B."/>
            <person name="Lagesen K."/>
            <person name="Aakesson C.P."/>
            <person name="Strom S."/>
            <person name="Manji F."/>
            <person name="Birkbeck T.H."/>
            <person name="Nilsen H.K."/>
        </authorList>
    </citation>
    <scope>NUCLEOTIDE SEQUENCE [LARGE SCALE GENOMIC DNA]</scope>
    <source>
        <strain evidence="2 3">NVIB3131</strain>
    </source>
</reference>
<organism evidence="2 3">
    <name type="scientific">Phocoenobacter atlanticus subsp. atlanticus</name>
    <dbReference type="NCBI Taxonomy" id="3061285"/>
    <lineage>
        <taxon>Bacteria</taxon>
        <taxon>Pseudomonadati</taxon>
        <taxon>Pseudomonadota</taxon>
        <taxon>Gammaproteobacteria</taxon>
        <taxon>Pasteurellales</taxon>
        <taxon>Pasteurellaceae</taxon>
        <taxon>Phocoenobacter</taxon>
        <taxon>Phocoenobacter atlanticus</taxon>
    </lineage>
</organism>
<dbReference type="SUPFAM" id="SSF47413">
    <property type="entry name" value="lambda repressor-like DNA-binding domains"/>
    <property type="match status" value="1"/>
</dbReference>
<evidence type="ECO:0000259" key="1">
    <source>
        <dbReference type="PROSITE" id="PS50943"/>
    </source>
</evidence>
<dbReference type="SMART" id="SM00530">
    <property type="entry name" value="HTH_XRE"/>
    <property type="match status" value="1"/>
</dbReference>
<dbReference type="PROSITE" id="PS50943">
    <property type="entry name" value="HTH_CROC1"/>
    <property type="match status" value="1"/>
</dbReference>
<dbReference type="RefSeq" id="WP_306351681.1">
    <property type="nucleotide sequence ID" value="NZ_JASAWV010000044.1"/>
</dbReference>
<feature type="domain" description="HTH cro/C1-type" evidence="1">
    <location>
        <begin position="8"/>
        <end position="61"/>
    </location>
</feature>
<keyword evidence="3" id="KW-1185">Reference proteome</keyword>
<dbReference type="InterPro" id="IPR010982">
    <property type="entry name" value="Lambda_DNA-bd_dom_sf"/>
</dbReference>
<dbReference type="InterPro" id="IPR001387">
    <property type="entry name" value="Cro/C1-type_HTH"/>
</dbReference>
<comment type="caution">
    <text evidence="2">The sequence shown here is derived from an EMBL/GenBank/DDBJ whole genome shotgun (WGS) entry which is preliminary data.</text>
</comment>
<dbReference type="EMBL" id="JASAXT010000026">
    <property type="protein sequence ID" value="MDP8149376.1"/>
    <property type="molecule type" value="Genomic_DNA"/>
</dbReference>
<evidence type="ECO:0000313" key="3">
    <source>
        <dbReference type="Proteomes" id="UP001226020"/>
    </source>
</evidence>
<proteinExistence type="predicted"/>